<accession>A0A975QKH8</accession>
<protein>
    <submittedName>
        <fullName evidence="1">Uncharacterized protein</fullName>
    </submittedName>
</protein>
<sequence>MIVGWGAHVVPSPGWSVLHLGVPSQRPGGLNRLNPRLQVDGENVLSLSAGQRATVVLPPGRHRVRALISLQRSAPLEVDLRPGEEAHVELRYWPNPWASGGRRALELARVGAPAARGPGTPV</sequence>
<dbReference type="Proteomes" id="UP000682416">
    <property type="component" value="Chromosome"/>
</dbReference>
<evidence type="ECO:0000313" key="2">
    <source>
        <dbReference type="Proteomes" id="UP000682416"/>
    </source>
</evidence>
<gene>
    <name evidence="1" type="ORF">KGD82_10805</name>
</gene>
<dbReference type="KEGG" id="nec:KGD82_10805"/>
<dbReference type="EMBL" id="CP074402">
    <property type="protein sequence ID" value="QVJ02736.1"/>
    <property type="molecule type" value="Genomic_DNA"/>
</dbReference>
<reference evidence="1" key="1">
    <citation type="submission" date="2021-05" db="EMBL/GenBank/DDBJ databases">
        <authorList>
            <person name="Kaiqin L."/>
            <person name="Jian G."/>
        </authorList>
    </citation>
    <scope>NUCLEOTIDE SEQUENCE</scope>
    <source>
        <strain evidence="1">HDS5</strain>
    </source>
</reference>
<proteinExistence type="predicted"/>
<dbReference type="AlphaFoldDB" id="A0A975QKH8"/>
<evidence type="ECO:0000313" key="1">
    <source>
        <dbReference type="EMBL" id="QVJ02736.1"/>
    </source>
</evidence>
<keyword evidence="2" id="KW-1185">Reference proteome</keyword>
<name>A0A975QKH8_9ACTN</name>
<organism evidence="1 2">
    <name type="scientific">Nocardiopsis eucommiae</name>
    <dbReference type="NCBI Taxonomy" id="2831970"/>
    <lineage>
        <taxon>Bacteria</taxon>
        <taxon>Bacillati</taxon>
        <taxon>Actinomycetota</taxon>
        <taxon>Actinomycetes</taxon>
        <taxon>Streptosporangiales</taxon>
        <taxon>Nocardiopsidaceae</taxon>
        <taxon>Nocardiopsis</taxon>
    </lineage>
</organism>